<evidence type="ECO:0000313" key="4">
    <source>
        <dbReference type="EMBL" id="KEJ97397.1"/>
    </source>
</evidence>
<dbReference type="PANTHER" id="PTHR38340:SF1">
    <property type="entry name" value="S-LAYER PROTEIN"/>
    <property type="match status" value="1"/>
</dbReference>
<dbReference type="RefSeq" id="WP_051694037.1">
    <property type="nucleotide sequence ID" value="NZ_CP054599.1"/>
</dbReference>
<dbReference type="GO" id="GO:0005509">
    <property type="term" value="F:calcium ion binding"/>
    <property type="evidence" value="ECO:0007669"/>
    <property type="project" value="InterPro"/>
</dbReference>
<organism evidence="4 5">
    <name type="scientific">Pseudosulfitobacter pseudonitzschiae</name>
    <dbReference type="NCBI Taxonomy" id="1402135"/>
    <lineage>
        <taxon>Bacteria</taxon>
        <taxon>Pseudomonadati</taxon>
        <taxon>Pseudomonadota</taxon>
        <taxon>Alphaproteobacteria</taxon>
        <taxon>Rhodobacterales</taxon>
        <taxon>Roseobacteraceae</taxon>
        <taxon>Pseudosulfitobacter</taxon>
    </lineage>
</organism>
<dbReference type="InterPro" id="IPR011049">
    <property type="entry name" value="Serralysin-like_metalloprot_C"/>
</dbReference>
<comment type="caution">
    <text evidence="4">The sequence shown here is derived from an EMBL/GenBank/DDBJ whole genome shotgun (WGS) entry which is preliminary data.</text>
</comment>
<dbReference type="Pfam" id="PF00353">
    <property type="entry name" value="HemolysinCabind"/>
    <property type="match status" value="7"/>
</dbReference>
<dbReference type="Proteomes" id="UP000027746">
    <property type="component" value="Unassembled WGS sequence"/>
</dbReference>
<dbReference type="Gene3D" id="2.150.10.10">
    <property type="entry name" value="Serralysin-like metalloprotease, C-terminal"/>
    <property type="match status" value="5"/>
</dbReference>
<dbReference type="InterPro" id="IPR018511">
    <property type="entry name" value="Hemolysin-typ_Ca-bd_CS"/>
</dbReference>
<comment type="subcellular location">
    <subcellularLocation>
        <location evidence="1">Secreted</location>
    </subcellularLocation>
</comment>
<keyword evidence="2" id="KW-0964">Secreted</keyword>
<dbReference type="SUPFAM" id="SSF51120">
    <property type="entry name" value="beta-Roll"/>
    <property type="match status" value="3"/>
</dbReference>
<dbReference type="AlphaFoldDB" id="A0A073JI51"/>
<accession>A0A073JI51</accession>
<dbReference type="GO" id="GO:0005576">
    <property type="term" value="C:extracellular region"/>
    <property type="evidence" value="ECO:0007669"/>
    <property type="project" value="UniProtKB-SubCell"/>
</dbReference>
<dbReference type="OrthoDB" id="7766606at2"/>
<evidence type="ECO:0008006" key="6">
    <source>
        <dbReference type="Google" id="ProtNLM"/>
    </source>
</evidence>
<evidence type="ECO:0000256" key="3">
    <source>
        <dbReference type="SAM" id="MobiDB-lite"/>
    </source>
</evidence>
<name>A0A073JI51_9RHOB</name>
<dbReference type="PROSITE" id="PS00330">
    <property type="entry name" value="HEMOLYSIN_CALCIUM"/>
    <property type="match status" value="5"/>
</dbReference>
<reference evidence="4 5" key="1">
    <citation type="submission" date="2014-01" db="EMBL/GenBank/DDBJ databases">
        <title>Sulfitobacter sp. H3 (MCCC 1A00686) Genome Sequencing.</title>
        <authorList>
            <person name="Lai Q."/>
            <person name="Hong Z."/>
        </authorList>
    </citation>
    <scope>NUCLEOTIDE SEQUENCE [LARGE SCALE GENOMIC DNA]</scope>
    <source>
        <strain evidence="4 5">H3</strain>
    </source>
</reference>
<dbReference type="PRINTS" id="PR00313">
    <property type="entry name" value="CABNDNGRPT"/>
</dbReference>
<feature type="region of interest" description="Disordered" evidence="3">
    <location>
        <begin position="218"/>
        <end position="255"/>
    </location>
</feature>
<gene>
    <name evidence="4" type="ORF">SUH3_11545</name>
</gene>
<dbReference type="EMBL" id="JAMD01000002">
    <property type="protein sequence ID" value="KEJ97397.1"/>
    <property type="molecule type" value="Genomic_DNA"/>
</dbReference>
<dbReference type="GeneID" id="68871569"/>
<protein>
    <recommendedName>
        <fullName evidence="6">Leukotoxin</fullName>
    </recommendedName>
</protein>
<evidence type="ECO:0000313" key="5">
    <source>
        <dbReference type="Proteomes" id="UP000027746"/>
    </source>
</evidence>
<dbReference type="PANTHER" id="PTHR38340">
    <property type="entry name" value="S-LAYER PROTEIN"/>
    <property type="match status" value="1"/>
</dbReference>
<evidence type="ECO:0000256" key="1">
    <source>
        <dbReference type="ARBA" id="ARBA00004613"/>
    </source>
</evidence>
<dbReference type="InterPro" id="IPR001343">
    <property type="entry name" value="Hemolysn_Ca-bd"/>
</dbReference>
<evidence type="ECO:0000256" key="2">
    <source>
        <dbReference type="ARBA" id="ARBA00022525"/>
    </source>
</evidence>
<sequence length="584" mass="61312">MPTTYTETVELDTDSFTESFNNDMPIDIALFDNIDGSLGLQRAAQTDTSDAIALNLTAGFTYTFVVVVDSADADSAFTVGFGDQTETAAGLDGSYEVTITFTAEATETAYFTVSQTGGTADYSISVEDIVDPSIPTEGDDYIVGNMTSDRVNLLGGNDTYIALGGSDQVWGGLGNDYIDGVCGGDKLWGEEGNDTILGGNGRDSMWGGIGDDSLNGQNQEDMLWGNEGNDTLIGEKGNDTIDGGSGDDDIDGGKENDLLTGGTGADIFRYANDMGCDTITDFTSGEDRLDISKLDIWDISQLTITQVGDNARINFGDFQYVELTGVNADDLTNADFILDEAPEMISSEGGDNLWGTEAADSIDLMGGSDRIRAGAGDDTVMGGAGKDTIEGGDDNDLILGGSGADRLYGDAGNDVIYGDAGNDLILAGTGDDYVNGGNKNDRIYGAGGNDTLDGENGNDKIWGGAGNDLISGGAGKDLIDGGDGDDTIDGGWGDDNLTGGTGADIFVFDDRMRADTITDFTDGEDRLDMTAWGFTSVDDMTFQQVGDDVFIQFTDRDSLLLQNVEVADLDASDFIFDTEPVPFT</sequence>
<keyword evidence="5" id="KW-1185">Reference proteome</keyword>
<proteinExistence type="predicted"/>
<dbReference type="InterPro" id="IPR050557">
    <property type="entry name" value="RTX_toxin/Mannuronan_C5-epim"/>
</dbReference>